<evidence type="ECO:0000256" key="2">
    <source>
        <dbReference type="ARBA" id="ARBA00005979"/>
    </source>
</evidence>
<dbReference type="GO" id="GO:0005829">
    <property type="term" value="C:cytosol"/>
    <property type="evidence" value="ECO:0007669"/>
    <property type="project" value="UniProtKB-ARBA"/>
</dbReference>
<dbReference type="Proteomes" id="UP000294597">
    <property type="component" value="Unassembled WGS sequence"/>
</dbReference>
<comment type="similarity">
    <text evidence="2">Belongs to the NADH:flavin oxidoreductase/NADH oxidase family.</text>
</comment>
<dbReference type="Gene3D" id="3.20.20.70">
    <property type="entry name" value="Aldolase class I"/>
    <property type="match status" value="1"/>
</dbReference>
<sequence>MKKYQLFTPENIGSIELQNRIVMAPMTRCRAIKHIPTDMMVDYYKQRSNAGLIITEGTSPSPNGLGYARIPGIFSEQQVSHWKKITTAVHENGGRIIVQLMHSGRISHPLNMPEGTEIFGPSAIKAAGQMWTDQKELQDFVVPKEMNLQDIIHAKTEYVSAAQNALFAGFDGIELHGANGYLLEEFLSPVSNVRNDDYGGTIENRCRFVIEVVTAVATAIGKEKTGIRFSPYGVASDMPHYPEIDETYDYLSKELNKIGIAYIHLVDHSAMGAPAVPLEIKKTIRKNFRNKIILCGGFDKESAEAAIVSGLADAVAFGRPFINNPDLVERFKNDWPLSQNLNADLFYTADEKGYTDYPAYKS</sequence>
<dbReference type="InterPro" id="IPR001155">
    <property type="entry name" value="OxRdtase_FMN_N"/>
</dbReference>
<protein>
    <submittedName>
        <fullName evidence="5">Alkene reductase</fullName>
    </submittedName>
</protein>
<dbReference type="RefSeq" id="WP_132112042.1">
    <property type="nucleotide sequence ID" value="NZ_SMFO01000010.1"/>
</dbReference>
<dbReference type="Pfam" id="PF00724">
    <property type="entry name" value="Oxidored_FMN"/>
    <property type="match status" value="1"/>
</dbReference>
<dbReference type="GO" id="GO:0016628">
    <property type="term" value="F:oxidoreductase activity, acting on the CH-CH group of donors, NAD or NADP as acceptor"/>
    <property type="evidence" value="ECO:0007669"/>
    <property type="project" value="UniProtKB-ARBA"/>
</dbReference>
<dbReference type="InterPro" id="IPR013785">
    <property type="entry name" value="Aldolase_TIM"/>
</dbReference>
<name>A0A4R5CQ88_9FLAO</name>
<comment type="cofactor">
    <cofactor evidence="1">
        <name>FMN</name>
        <dbReference type="ChEBI" id="CHEBI:58210"/>
    </cofactor>
</comment>
<gene>
    <name evidence="5" type="ORF">E0F98_12680</name>
</gene>
<feature type="domain" description="NADH:flavin oxidoreductase/NADH oxidase N-terminal" evidence="4">
    <location>
        <begin position="5"/>
        <end position="335"/>
    </location>
</feature>
<evidence type="ECO:0000256" key="1">
    <source>
        <dbReference type="ARBA" id="ARBA00001917"/>
    </source>
</evidence>
<proteinExistence type="inferred from homology"/>
<accession>A0A4R5CQ88</accession>
<dbReference type="PANTHER" id="PTHR22893:SF91">
    <property type="entry name" value="NADPH DEHYDROGENASE 2-RELATED"/>
    <property type="match status" value="1"/>
</dbReference>
<keyword evidence="6" id="KW-1185">Reference proteome</keyword>
<dbReference type="SUPFAM" id="SSF51395">
    <property type="entry name" value="FMN-linked oxidoreductases"/>
    <property type="match status" value="1"/>
</dbReference>
<dbReference type="AlphaFoldDB" id="A0A4R5CQ88"/>
<keyword evidence="3" id="KW-0560">Oxidoreductase</keyword>
<dbReference type="GO" id="GO:0010181">
    <property type="term" value="F:FMN binding"/>
    <property type="evidence" value="ECO:0007669"/>
    <property type="project" value="InterPro"/>
</dbReference>
<comment type="caution">
    <text evidence="5">The sequence shown here is derived from an EMBL/GenBank/DDBJ whole genome shotgun (WGS) entry which is preliminary data.</text>
</comment>
<evidence type="ECO:0000313" key="6">
    <source>
        <dbReference type="Proteomes" id="UP000294597"/>
    </source>
</evidence>
<dbReference type="InterPro" id="IPR045247">
    <property type="entry name" value="Oye-like"/>
</dbReference>
<dbReference type="CDD" id="cd02933">
    <property type="entry name" value="OYE_like_FMN"/>
    <property type="match status" value="1"/>
</dbReference>
<reference evidence="5 6" key="1">
    <citation type="submission" date="2019-03" db="EMBL/GenBank/DDBJ databases">
        <title>Flavobacterium TSA-D2 sp. nov., isolated from arctic soil.</title>
        <authorList>
            <person name="Chaudhary D.K."/>
        </authorList>
    </citation>
    <scope>NUCLEOTIDE SEQUENCE [LARGE SCALE GENOMIC DNA]</scope>
    <source>
        <strain evidence="5 6">TSA-D2</strain>
    </source>
</reference>
<dbReference type="PANTHER" id="PTHR22893">
    <property type="entry name" value="NADH OXIDOREDUCTASE-RELATED"/>
    <property type="match status" value="1"/>
</dbReference>
<evidence type="ECO:0000256" key="3">
    <source>
        <dbReference type="ARBA" id="ARBA00023002"/>
    </source>
</evidence>
<evidence type="ECO:0000259" key="4">
    <source>
        <dbReference type="Pfam" id="PF00724"/>
    </source>
</evidence>
<organism evidence="5 6">
    <name type="scientific">Flavobacterium hiemivividum</name>
    <dbReference type="NCBI Taxonomy" id="2541734"/>
    <lineage>
        <taxon>Bacteria</taxon>
        <taxon>Pseudomonadati</taxon>
        <taxon>Bacteroidota</taxon>
        <taxon>Flavobacteriia</taxon>
        <taxon>Flavobacteriales</taxon>
        <taxon>Flavobacteriaceae</taxon>
        <taxon>Flavobacterium</taxon>
    </lineage>
</organism>
<dbReference type="EMBL" id="SMFO01000010">
    <property type="protein sequence ID" value="TDE02659.1"/>
    <property type="molecule type" value="Genomic_DNA"/>
</dbReference>
<dbReference type="FunFam" id="3.20.20.70:FF:000059">
    <property type="entry name" value="N-ethylmaleimide reductase, FMN-linked"/>
    <property type="match status" value="1"/>
</dbReference>
<evidence type="ECO:0000313" key="5">
    <source>
        <dbReference type="EMBL" id="TDE02659.1"/>
    </source>
</evidence>